<dbReference type="PRINTS" id="PR00344">
    <property type="entry name" value="BCTRLSENSOR"/>
</dbReference>
<gene>
    <name evidence="17" type="ORF">IAB98_01350</name>
</gene>
<dbReference type="GO" id="GO:0005524">
    <property type="term" value="F:ATP binding"/>
    <property type="evidence" value="ECO:0007669"/>
    <property type="project" value="UniProtKB-KW"/>
</dbReference>
<dbReference type="InterPro" id="IPR003661">
    <property type="entry name" value="HisK_dim/P_dom"/>
</dbReference>
<dbReference type="InterPro" id="IPR005467">
    <property type="entry name" value="His_kinase_dom"/>
</dbReference>
<evidence type="ECO:0000256" key="9">
    <source>
        <dbReference type="ARBA" id="ARBA00022777"/>
    </source>
</evidence>
<dbReference type="Gene3D" id="3.30.565.10">
    <property type="entry name" value="Histidine kinase-like ATPase, C-terminal domain"/>
    <property type="match status" value="1"/>
</dbReference>
<keyword evidence="7 14" id="KW-0812">Transmembrane</keyword>
<organism evidence="17 18">
    <name type="scientific">Candidatus Egerieimonas intestinavium</name>
    <dbReference type="NCBI Taxonomy" id="2840777"/>
    <lineage>
        <taxon>Bacteria</taxon>
        <taxon>Bacillati</taxon>
        <taxon>Bacillota</taxon>
        <taxon>Clostridia</taxon>
        <taxon>Lachnospirales</taxon>
        <taxon>Lachnospiraceae</taxon>
        <taxon>Lachnospiraceae incertae sedis</taxon>
        <taxon>Candidatus Egerieimonas</taxon>
    </lineage>
</organism>
<dbReference type="EC" id="2.7.13.3" evidence="3"/>
<dbReference type="CDD" id="cd00075">
    <property type="entry name" value="HATPase"/>
    <property type="match status" value="1"/>
</dbReference>
<evidence type="ECO:0000256" key="11">
    <source>
        <dbReference type="ARBA" id="ARBA00022989"/>
    </source>
</evidence>
<dbReference type="GO" id="GO:0005886">
    <property type="term" value="C:plasma membrane"/>
    <property type="evidence" value="ECO:0007669"/>
    <property type="project" value="UniProtKB-SubCell"/>
</dbReference>
<dbReference type="GO" id="GO:0000155">
    <property type="term" value="F:phosphorelay sensor kinase activity"/>
    <property type="evidence" value="ECO:0007669"/>
    <property type="project" value="InterPro"/>
</dbReference>
<dbReference type="SUPFAM" id="SSF55874">
    <property type="entry name" value="ATPase domain of HSP90 chaperone/DNA topoisomerase II/histidine kinase"/>
    <property type="match status" value="1"/>
</dbReference>
<evidence type="ECO:0000259" key="16">
    <source>
        <dbReference type="PROSITE" id="PS50885"/>
    </source>
</evidence>
<dbReference type="CDD" id="cd00082">
    <property type="entry name" value="HisKA"/>
    <property type="match status" value="1"/>
</dbReference>
<reference evidence="17" key="2">
    <citation type="journal article" date="2021" name="PeerJ">
        <title>Extensive microbial diversity within the chicken gut microbiome revealed by metagenomics and culture.</title>
        <authorList>
            <person name="Gilroy R."/>
            <person name="Ravi A."/>
            <person name="Getino M."/>
            <person name="Pursley I."/>
            <person name="Horton D.L."/>
            <person name="Alikhan N.F."/>
            <person name="Baker D."/>
            <person name="Gharbi K."/>
            <person name="Hall N."/>
            <person name="Watson M."/>
            <person name="Adriaenssens E.M."/>
            <person name="Foster-Nyarko E."/>
            <person name="Jarju S."/>
            <person name="Secka A."/>
            <person name="Antonio M."/>
            <person name="Oren A."/>
            <person name="Chaudhuri R.R."/>
            <person name="La Ragione R."/>
            <person name="Hildebrand F."/>
            <person name="Pallen M.J."/>
        </authorList>
    </citation>
    <scope>NUCLEOTIDE SEQUENCE</scope>
    <source>
        <strain evidence="17">ChiSxjej1B13-7041</strain>
    </source>
</reference>
<keyword evidence="9" id="KW-0418">Kinase</keyword>
<dbReference type="SMART" id="SM00304">
    <property type="entry name" value="HAMP"/>
    <property type="match status" value="1"/>
</dbReference>
<dbReference type="CDD" id="cd06225">
    <property type="entry name" value="HAMP"/>
    <property type="match status" value="1"/>
</dbReference>
<evidence type="ECO:0000313" key="17">
    <source>
        <dbReference type="EMBL" id="HIR92052.1"/>
    </source>
</evidence>
<feature type="domain" description="Histidine kinase" evidence="15">
    <location>
        <begin position="252"/>
        <end position="469"/>
    </location>
</feature>
<evidence type="ECO:0000256" key="13">
    <source>
        <dbReference type="ARBA" id="ARBA00023136"/>
    </source>
</evidence>
<dbReference type="PANTHER" id="PTHR45528:SF1">
    <property type="entry name" value="SENSOR HISTIDINE KINASE CPXA"/>
    <property type="match status" value="1"/>
</dbReference>
<dbReference type="SMART" id="SM00387">
    <property type="entry name" value="HATPase_c"/>
    <property type="match status" value="1"/>
</dbReference>
<evidence type="ECO:0000256" key="5">
    <source>
        <dbReference type="ARBA" id="ARBA00022553"/>
    </source>
</evidence>
<comment type="subcellular location">
    <subcellularLocation>
        <location evidence="2">Cell membrane</location>
        <topology evidence="2">Multi-pass membrane protein</topology>
    </subcellularLocation>
</comment>
<evidence type="ECO:0000256" key="3">
    <source>
        <dbReference type="ARBA" id="ARBA00012438"/>
    </source>
</evidence>
<dbReference type="Gene3D" id="6.10.340.10">
    <property type="match status" value="1"/>
</dbReference>
<keyword evidence="10" id="KW-0067">ATP-binding</keyword>
<dbReference type="SUPFAM" id="SSF158472">
    <property type="entry name" value="HAMP domain-like"/>
    <property type="match status" value="1"/>
</dbReference>
<keyword evidence="5" id="KW-0597">Phosphoprotein</keyword>
<feature type="transmembrane region" description="Helical" evidence="14">
    <location>
        <begin position="172"/>
        <end position="195"/>
    </location>
</feature>
<dbReference type="FunFam" id="1.10.287.130:FF:000001">
    <property type="entry name" value="Two-component sensor histidine kinase"/>
    <property type="match status" value="1"/>
</dbReference>
<keyword evidence="13 14" id="KW-0472">Membrane</keyword>
<keyword evidence="8" id="KW-0547">Nucleotide-binding</keyword>
<evidence type="ECO:0000256" key="4">
    <source>
        <dbReference type="ARBA" id="ARBA00022475"/>
    </source>
</evidence>
<evidence type="ECO:0000256" key="10">
    <source>
        <dbReference type="ARBA" id="ARBA00022840"/>
    </source>
</evidence>
<dbReference type="EMBL" id="DVHU01000012">
    <property type="protein sequence ID" value="HIR92052.1"/>
    <property type="molecule type" value="Genomic_DNA"/>
</dbReference>
<dbReference type="FunFam" id="3.30.565.10:FF:000006">
    <property type="entry name" value="Sensor histidine kinase WalK"/>
    <property type="match status" value="1"/>
</dbReference>
<accession>A0A9D1JFC3</accession>
<comment type="catalytic activity">
    <reaction evidence="1">
        <text>ATP + protein L-histidine = ADP + protein N-phospho-L-histidine.</text>
        <dbReference type="EC" id="2.7.13.3"/>
    </reaction>
</comment>
<dbReference type="PROSITE" id="PS50885">
    <property type="entry name" value="HAMP"/>
    <property type="match status" value="1"/>
</dbReference>
<dbReference type="PANTHER" id="PTHR45528">
    <property type="entry name" value="SENSOR HISTIDINE KINASE CPXA"/>
    <property type="match status" value="1"/>
</dbReference>
<keyword evidence="11 14" id="KW-1133">Transmembrane helix</keyword>
<dbReference type="InterPro" id="IPR050398">
    <property type="entry name" value="HssS/ArlS-like"/>
</dbReference>
<proteinExistence type="predicted"/>
<dbReference type="Pfam" id="PF00672">
    <property type="entry name" value="HAMP"/>
    <property type="match status" value="1"/>
</dbReference>
<feature type="domain" description="HAMP" evidence="16">
    <location>
        <begin position="196"/>
        <end position="244"/>
    </location>
</feature>
<dbReference type="PROSITE" id="PS50109">
    <property type="entry name" value="HIS_KIN"/>
    <property type="match status" value="1"/>
</dbReference>
<keyword evidence="6" id="KW-0808">Transferase</keyword>
<dbReference type="AlphaFoldDB" id="A0A9D1JFC3"/>
<evidence type="ECO:0000256" key="7">
    <source>
        <dbReference type="ARBA" id="ARBA00022692"/>
    </source>
</evidence>
<evidence type="ECO:0000256" key="2">
    <source>
        <dbReference type="ARBA" id="ARBA00004651"/>
    </source>
</evidence>
<dbReference type="InterPro" id="IPR036890">
    <property type="entry name" value="HATPase_C_sf"/>
</dbReference>
<evidence type="ECO:0000256" key="14">
    <source>
        <dbReference type="SAM" id="Phobius"/>
    </source>
</evidence>
<keyword evidence="4" id="KW-1003">Cell membrane</keyword>
<dbReference type="SUPFAM" id="SSF47384">
    <property type="entry name" value="Homodimeric domain of signal transducing histidine kinase"/>
    <property type="match status" value="1"/>
</dbReference>
<reference evidence="17" key="1">
    <citation type="submission" date="2020-10" db="EMBL/GenBank/DDBJ databases">
        <authorList>
            <person name="Gilroy R."/>
        </authorList>
    </citation>
    <scope>NUCLEOTIDE SEQUENCE</scope>
    <source>
        <strain evidence="17">ChiSxjej1B13-7041</strain>
    </source>
</reference>
<dbReference type="Pfam" id="PF00512">
    <property type="entry name" value="HisKA"/>
    <property type="match status" value="1"/>
</dbReference>
<evidence type="ECO:0000313" key="18">
    <source>
        <dbReference type="Proteomes" id="UP000886841"/>
    </source>
</evidence>
<dbReference type="Pfam" id="PF02518">
    <property type="entry name" value="HATPase_c"/>
    <property type="match status" value="1"/>
</dbReference>
<name>A0A9D1JFC3_9FIRM</name>
<evidence type="ECO:0000256" key="6">
    <source>
        <dbReference type="ARBA" id="ARBA00022679"/>
    </source>
</evidence>
<dbReference type="SMART" id="SM00388">
    <property type="entry name" value="HisKA"/>
    <property type="match status" value="1"/>
</dbReference>
<dbReference type="InterPro" id="IPR036097">
    <property type="entry name" value="HisK_dim/P_sf"/>
</dbReference>
<evidence type="ECO:0000256" key="12">
    <source>
        <dbReference type="ARBA" id="ARBA00023012"/>
    </source>
</evidence>
<dbReference type="Gene3D" id="1.10.287.130">
    <property type="match status" value="1"/>
</dbReference>
<evidence type="ECO:0000256" key="1">
    <source>
        <dbReference type="ARBA" id="ARBA00000085"/>
    </source>
</evidence>
<evidence type="ECO:0000256" key="8">
    <source>
        <dbReference type="ARBA" id="ARBA00022741"/>
    </source>
</evidence>
<dbReference type="InterPro" id="IPR003660">
    <property type="entry name" value="HAMP_dom"/>
</dbReference>
<comment type="caution">
    <text evidence="17">The sequence shown here is derived from an EMBL/GenBank/DDBJ whole genome shotgun (WGS) entry which is preliminary data.</text>
</comment>
<protein>
    <recommendedName>
        <fullName evidence="3">histidine kinase</fullName>
        <ecNumber evidence="3">2.7.13.3</ecNumber>
    </recommendedName>
</protein>
<feature type="transmembrane region" description="Helical" evidence="14">
    <location>
        <begin position="6"/>
        <end position="28"/>
    </location>
</feature>
<dbReference type="InterPro" id="IPR003594">
    <property type="entry name" value="HATPase_dom"/>
</dbReference>
<dbReference type="Proteomes" id="UP000886841">
    <property type="component" value="Unassembled WGS sequence"/>
</dbReference>
<dbReference type="InterPro" id="IPR004358">
    <property type="entry name" value="Sig_transdc_His_kin-like_C"/>
</dbReference>
<evidence type="ECO:0000259" key="15">
    <source>
        <dbReference type="PROSITE" id="PS50109"/>
    </source>
</evidence>
<sequence length="470" mass="52906">MRRSLYVKFVVAYVLVAILGFLLISTVGSRMIEKQLVRETGGDLYREASAVAESHGTLYYGSQTSIESLYSNLSVLASYQDSTIWLVNAGNRLLLSTDEPLDAEDAPLLEDFDPAVLGNSYYTIGAFDAYFSEKMLSVLAPITQNMSIRGYIVIHTPMSQIYLHREEVLKQVYLIALMLFLLSLLILLMFTFTVYRPLKQITRGAAEYASGHLDYEIPVQSEDEMGYLATTLNYMSDELNKTGEDQRTFIANVSHDFRSPLTSIKGYLEAFLDGTIPPEMQEKYLKILLFETERLSKLTQNLLSLNNFDSKGRMLNLTEFDINDVIKNTAATFEGTCRSKKITIQLLLLGDSLPVYADMGKIQQVLYNLIDNAIKFSFRDSTITVETAERHGKVFVSVKDTGEGISRESLPKIWDRFYKEDSSRGKDRKGTGLGLAIVKEIITAHSQNINVISTQGAGSEFIFTLDKPRR</sequence>
<keyword evidence="12" id="KW-0902">Two-component regulatory system</keyword>